<gene>
    <name evidence="2" type="ORF">WJX75_002625</name>
</gene>
<keyword evidence="1" id="KW-0732">Signal</keyword>
<feature type="chain" id="PRO_5045752205" evidence="1">
    <location>
        <begin position="26"/>
        <end position="129"/>
    </location>
</feature>
<evidence type="ECO:0000313" key="2">
    <source>
        <dbReference type="EMBL" id="KAK9915681.1"/>
    </source>
</evidence>
<organism evidence="2 3">
    <name type="scientific">Coccomyxa subellipsoidea</name>
    <dbReference type="NCBI Taxonomy" id="248742"/>
    <lineage>
        <taxon>Eukaryota</taxon>
        <taxon>Viridiplantae</taxon>
        <taxon>Chlorophyta</taxon>
        <taxon>core chlorophytes</taxon>
        <taxon>Trebouxiophyceae</taxon>
        <taxon>Trebouxiophyceae incertae sedis</taxon>
        <taxon>Coccomyxaceae</taxon>
        <taxon>Coccomyxa</taxon>
    </lineage>
</organism>
<dbReference type="EMBL" id="JALJOT010000004">
    <property type="protein sequence ID" value="KAK9915681.1"/>
    <property type="molecule type" value="Genomic_DNA"/>
</dbReference>
<dbReference type="Proteomes" id="UP001491310">
    <property type="component" value="Unassembled WGS sequence"/>
</dbReference>
<protein>
    <submittedName>
        <fullName evidence="2">Uncharacterized protein</fullName>
    </submittedName>
</protein>
<evidence type="ECO:0000256" key="1">
    <source>
        <dbReference type="SAM" id="SignalP"/>
    </source>
</evidence>
<keyword evidence="3" id="KW-1185">Reference proteome</keyword>
<evidence type="ECO:0000313" key="3">
    <source>
        <dbReference type="Proteomes" id="UP001491310"/>
    </source>
</evidence>
<feature type="signal peptide" evidence="1">
    <location>
        <begin position="1"/>
        <end position="25"/>
    </location>
</feature>
<comment type="caution">
    <text evidence="2">The sequence shown here is derived from an EMBL/GenBank/DDBJ whole genome shotgun (WGS) entry which is preliminary data.</text>
</comment>
<name>A0ABR2YVI3_9CHLO</name>
<reference evidence="2 3" key="1">
    <citation type="journal article" date="2024" name="Nat. Commun.">
        <title>Phylogenomics reveals the evolutionary origins of lichenization in chlorophyte algae.</title>
        <authorList>
            <person name="Puginier C."/>
            <person name="Libourel C."/>
            <person name="Otte J."/>
            <person name="Skaloud P."/>
            <person name="Haon M."/>
            <person name="Grisel S."/>
            <person name="Petersen M."/>
            <person name="Berrin J.G."/>
            <person name="Delaux P.M."/>
            <person name="Dal Grande F."/>
            <person name="Keller J."/>
        </authorList>
    </citation>
    <scope>NUCLEOTIDE SEQUENCE [LARGE SCALE GENOMIC DNA]</scope>
    <source>
        <strain evidence="2 3">SAG 216-7</strain>
    </source>
</reference>
<accession>A0ABR2YVI3</accession>
<sequence>MASLKFAVAVVLVALMAAAITPASGDCVGTGLSIQNSCSAFTSQIKSQAATINSADCASLRTEVQSGKYGTPTARCCSDSNSFFGANCLDQTFIYNQAVGPVGFTADSLKAAATVSGISCGNGGRLARC</sequence>
<proteinExistence type="predicted"/>